<keyword evidence="2" id="KW-1185">Reference proteome</keyword>
<sequence length="463" mass="50478">MASVEYPYGSEPYSTLEVRHVELSEPQDLGTSNKEAVLHPESQYPQVAGPQTQPIWDTSKLEANTASKEAITEKDNSDKAKRRICRLLPRMFYIVLAIVVVLIIGAIAGGVAGGLFSRQNTTSSPTPDGKATPNVNVLNISNLAASNWTDAQGTIHRSVFFQDPYNSIIARQWNSQNKTWETRNISRLMQSATGGPINPKPGTSLTSASSDSKRGPLYEVQLWFSETADDGDTISWVTSPNPAVAPYFWNYVSSGIKTWNETHLAAAWQRCPDDQCDGYWAVAYQGPKGYIRVANSSNWTDSGGGPALRANAAAAGASLALLPALNGTYVDGLTLATQRRPTYMGRSTLQANGSWKQDDGRVLDGVDPLKTRQFAATMMNNWNEALFIALSNDGSVDAARWDGEEYSSIPEITFAQGQSTSFSAIATTTDAMFYGIADDQIWEYTINTSDPSTFIFVGKIYPD</sequence>
<dbReference type="EMBL" id="MU393467">
    <property type="protein sequence ID" value="KAI4865759.1"/>
    <property type="molecule type" value="Genomic_DNA"/>
</dbReference>
<evidence type="ECO:0000313" key="2">
    <source>
        <dbReference type="Proteomes" id="UP001497700"/>
    </source>
</evidence>
<reference evidence="1 2" key="1">
    <citation type="journal article" date="2022" name="New Phytol.">
        <title>Ecological generalism drives hyperdiversity of secondary metabolite gene clusters in xylarialean endophytes.</title>
        <authorList>
            <person name="Franco M.E.E."/>
            <person name="Wisecaver J.H."/>
            <person name="Arnold A.E."/>
            <person name="Ju Y.M."/>
            <person name="Slot J.C."/>
            <person name="Ahrendt S."/>
            <person name="Moore L.P."/>
            <person name="Eastman K.E."/>
            <person name="Scott K."/>
            <person name="Konkel Z."/>
            <person name="Mondo S.J."/>
            <person name="Kuo A."/>
            <person name="Hayes R.D."/>
            <person name="Haridas S."/>
            <person name="Andreopoulos B."/>
            <person name="Riley R."/>
            <person name="LaButti K."/>
            <person name="Pangilinan J."/>
            <person name="Lipzen A."/>
            <person name="Amirebrahimi M."/>
            <person name="Yan J."/>
            <person name="Adam C."/>
            <person name="Keymanesh K."/>
            <person name="Ng V."/>
            <person name="Louie K."/>
            <person name="Northen T."/>
            <person name="Drula E."/>
            <person name="Henrissat B."/>
            <person name="Hsieh H.M."/>
            <person name="Youens-Clark K."/>
            <person name="Lutzoni F."/>
            <person name="Miadlikowska J."/>
            <person name="Eastwood D.C."/>
            <person name="Hamelin R.C."/>
            <person name="Grigoriev I.V."/>
            <person name="U'Ren J.M."/>
        </authorList>
    </citation>
    <scope>NUCLEOTIDE SEQUENCE [LARGE SCALE GENOMIC DNA]</scope>
    <source>
        <strain evidence="1 2">CBS 119005</strain>
    </source>
</reference>
<gene>
    <name evidence="1" type="ORF">F4820DRAFT_278649</name>
</gene>
<accession>A0ACB9Z2V4</accession>
<name>A0ACB9Z2V4_9PEZI</name>
<protein>
    <submittedName>
        <fullName evidence="1">Uncharacterized protein</fullName>
    </submittedName>
</protein>
<proteinExistence type="predicted"/>
<comment type="caution">
    <text evidence="1">The sequence shown here is derived from an EMBL/GenBank/DDBJ whole genome shotgun (WGS) entry which is preliminary data.</text>
</comment>
<organism evidence="1 2">
    <name type="scientific">Hypoxylon rubiginosum</name>
    <dbReference type="NCBI Taxonomy" id="110542"/>
    <lineage>
        <taxon>Eukaryota</taxon>
        <taxon>Fungi</taxon>
        <taxon>Dikarya</taxon>
        <taxon>Ascomycota</taxon>
        <taxon>Pezizomycotina</taxon>
        <taxon>Sordariomycetes</taxon>
        <taxon>Xylariomycetidae</taxon>
        <taxon>Xylariales</taxon>
        <taxon>Hypoxylaceae</taxon>
        <taxon>Hypoxylon</taxon>
    </lineage>
</organism>
<dbReference type="Proteomes" id="UP001497700">
    <property type="component" value="Unassembled WGS sequence"/>
</dbReference>
<evidence type="ECO:0000313" key="1">
    <source>
        <dbReference type="EMBL" id="KAI4865759.1"/>
    </source>
</evidence>